<dbReference type="AlphaFoldDB" id="A0A5C7H1S3"/>
<dbReference type="Pfam" id="PF00098">
    <property type="entry name" value="zf-CCHC"/>
    <property type="match status" value="1"/>
</dbReference>
<dbReference type="PROSITE" id="PS50158">
    <property type="entry name" value="ZF_CCHC"/>
    <property type="match status" value="1"/>
</dbReference>
<evidence type="ECO:0000313" key="4">
    <source>
        <dbReference type="Proteomes" id="UP000323000"/>
    </source>
</evidence>
<organism evidence="3 4">
    <name type="scientific">Acer yangbiense</name>
    <dbReference type="NCBI Taxonomy" id="1000413"/>
    <lineage>
        <taxon>Eukaryota</taxon>
        <taxon>Viridiplantae</taxon>
        <taxon>Streptophyta</taxon>
        <taxon>Embryophyta</taxon>
        <taxon>Tracheophyta</taxon>
        <taxon>Spermatophyta</taxon>
        <taxon>Magnoliopsida</taxon>
        <taxon>eudicotyledons</taxon>
        <taxon>Gunneridae</taxon>
        <taxon>Pentapetalae</taxon>
        <taxon>rosids</taxon>
        <taxon>malvids</taxon>
        <taxon>Sapindales</taxon>
        <taxon>Sapindaceae</taxon>
        <taxon>Hippocastanoideae</taxon>
        <taxon>Acereae</taxon>
        <taxon>Acer</taxon>
    </lineage>
</organism>
<comment type="caution">
    <text evidence="3">The sequence shown here is derived from an EMBL/GenBank/DDBJ whole genome shotgun (WGS) entry which is preliminary data.</text>
</comment>
<gene>
    <name evidence="3" type="ORF">EZV62_023437</name>
</gene>
<dbReference type="GO" id="GO:0003676">
    <property type="term" value="F:nucleic acid binding"/>
    <property type="evidence" value="ECO:0007669"/>
    <property type="project" value="InterPro"/>
</dbReference>
<dbReference type="Gene3D" id="4.10.60.10">
    <property type="entry name" value="Zinc finger, CCHC-type"/>
    <property type="match status" value="1"/>
</dbReference>
<keyword evidence="1" id="KW-0863">Zinc-finger</keyword>
<dbReference type="Proteomes" id="UP000323000">
    <property type="component" value="Chromosome 11"/>
</dbReference>
<accession>A0A5C7H1S3</accession>
<dbReference type="EMBL" id="VAHF01000011">
    <property type="protein sequence ID" value="TXG50913.1"/>
    <property type="molecule type" value="Genomic_DNA"/>
</dbReference>
<keyword evidence="4" id="KW-1185">Reference proteome</keyword>
<keyword evidence="1" id="KW-0479">Metal-binding</keyword>
<dbReference type="CDD" id="cd09272">
    <property type="entry name" value="RNase_HI_RT_Ty1"/>
    <property type="match status" value="1"/>
</dbReference>
<sequence>MRRLKNWLWVAKGMLLETELIGILVIDQLAMTSIWKLSEAVNLAFRAESQVTRANTRSSYGRKSRVESFPEKQKFYVGPTFCPSIPSNKIIPESSFGGNKNASKAPMVAPKPNHYTKPMTGKCYRCNLPGHRSNDCPQRRQVTMVEGASDEESEHEISEDDCLDGAELVHGDDGDRVASTSCTCYAIWLRNLLKEIGMVQGNATEINVDNKSAIALSKNLVFHDRSKHIDTRFHFIRDCISKKEIHVKYVKSEDQIAYIFTKPIKLRTLLGVCRKSCLSGDVGS</sequence>
<reference evidence="4" key="1">
    <citation type="journal article" date="2019" name="Gigascience">
        <title>De novo genome assembly of the endangered Acer yangbiense, a plant species with extremely small populations endemic to Yunnan Province, China.</title>
        <authorList>
            <person name="Yang J."/>
            <person name="Wariss H.M."/>
            <person name="Tao L."/>
            <person name="Zhang R."/>
            <person name="Yun Q."/>
            <person name="Hollingsworth P."/>
            <person name="Dao Z."/>
            <person name="Luo G."/>
            <person name="Guo H."/>
            <person name="Ma Y."/>
            <person name="Sun W."/>
        </authorList>
    </citation>
    <scope>NUCLEOTIDE SEQUENCE [LARGE SCALE GENOMIC DNA]</scope>
    <source>
        <strain evidence="4">cv. Malutang</strain>
    </source>
</reference>
<evidence type="ECO:0000313" key="3">
    <source>
        <dbReference type="EMBL" id="TXG50913.1"/>
    </source>
</evidence>
<dbReference type="PANTHER" id="PTHR11439:SF517">
    <property type="entry name" value="CYSTEINE-RICH RLK (RECEPTOR-LIKE PROTEIN KINASE) 8"/>
    <property type="match status" value="1"/>
</dbReference>
<dbReference type="OrthoDB" id="2551793at2759"/>
<dbReference type="SUPFAM" id="SSF57756">
    <property type="entry name" value="Retrovirus zinc finger-like domains"/>
    <property type="match status" value="1"/>
</dbReference>
<dbReference type="GO" id="GO:0008270">
    <property type="term" value="F:zinc ion binding"/>
    <property type="evidence" value="ECO:0007669"/>
    <property type="project" value="UniProtKB-KW"/>
</dbReference>
<dbReference type="InterPro" id="IPR001878">
    <property type="entry name" value="Znf_CCHC"/>
</dbReference>
<feature type="domain" description="CCHC-type" evidence="2">
    <location>
        <begin position="122"/>
        <end position="138"/>
    </location>
</feature>
<keyword evidence="1" id="KW-0862">Zinc</keyword>
<proteinExistence type="predicted"/>
<evidence type="ECO:0000256" key="1">
    <source>
        <dbReference type="PROSITE-ProRule" id="PRU00047"/>
    </source>
</evidence>
<dbReference type="SMART" id="SM00343">
    <property type="entry name" value="ZnF_C2HC"/>
    <property type="match status" value="1"/>
</dbReference>
<name>A0A5C7H1S3_9ROSI</name>
<protein>
    <recommendedName>
        <fullName evidence="2">CCHC-type domain-containing protein</fullName>
    </recommendedName>
</protein>
<dbReference type="InterPro" id="IPR036875">
    <property type="entry name" value="Znf_CCHC_sf"/>
</dbReference>
<dbReference type="PANTHER" id="PTHR11439">
    <property type="entry name" value="GAG-POL-RELATED RETROTRANSPOSON"/>
    <property type="match status" value="1"/>
</dbReference>
<evidence type="ECO:0000259" key="2">
    <source>
        <dbReference type="PROSITE" id="PS50158"/>
    </source>
</evidence>